<dbReference type="PANTHER" id="PTHR23518">
    <property type="entry name" value="C-METHYLTRANSFERASE"/>
    <property type="match status" value="1"/>
</dbReference>
<evidence type="ECO:0008006" key="3">
    <source>
        <dbReference type="Google" id="ProtNLM"/>
    </source>
</evidence>
<proteinExistence type="predicted"/>
<comment type="caution">
    <text evidence="1">The sequence shown here is derived from an EMBL/GenBank/DDBJ whole genome shotgun (WGS) entry which is preliminary data.</text>
</comment>
<protein>
    <recommendedName>
        <fullName evidence="3">Major facilitator superfamily (MFS) profile domain-containing protein</fullName>
    </recommendedName>
</protein>
<evidence type="ECO:0000313" key="2">
    <source>
        <dbReference type="Proteomes" id="UP000612055"/>
    </source>
</evidence>
<accession>A0A835XDW2</accession>
<dbReference type="PANTHER" id="PTHR23518:SF2">
    <property type="entry name" value="MAJOR FACILITATOR SUPERFAMILY TRANSPORTER"/>
    <property type="match status" value="1"/>
</dbReference>
<dbReference type="InterPro" id="IPR036259">
    <property type="entry name" value="MFS_trans_sf"/>
</dbReference>
<sequence length="130" mass="13557">MSPTERLCSPQRVGLPAAQAPALAATAGAVPAPDAILGSIWVLCYTSAALTWDSCVFSTALLPIYMESELNMSIRSMGTFEGLLEAFSYVARMCSGVVSDRMTSRKAAITLGLGAGAMAKFGTVGLDHVH</sequence>
<keyword evidence="2" id="KW-1185">Reference proteome</keyword>
<organism evidence="1 2">
    <name type="scientific">Edaphochlamys debaryana</name>
    <dbReference type="NCBI Taxonomy" id="47281"/>
    <lineage>
        <taxon>Eukaryota</taxon>
        <taxon>Viridiplantae</taxon>
        <taxon>Chlorophyta</taxon>
        <taxon>core chlorophytes</taxon>
        <taxon>Chlorophyceae</taxon>
        <taxon>CS clade</taxon>
        <taxon>Chlamydomonadales</taxon>
        <taxon>Chlamydomonadales incertae sedis</taxon>
        <taxon>Edaphochlamys</taxon>
    </lineage>
</organism>
<dbReference type="EMBL" id="JAEHOE010000241">
    <property type="protein sequence ID" value="KAG2482223.1"/>
    <property type="molecule type" value="Genomic_DNA"/>
</dbReference>
<dbReference type="AlphaFoldDB" id="A0A835XDW2"/>
<dbReference type="Proteomes" id="UP000612055">
    <property type="component" value="Unassembled WGS sequence"/>
</dbReference>
<gene>
    <name evidence="1" type="ORF">HYH03_018826</name>
</gene>
<name>A0A835XDW2_9CHLO</name>
<reference evidence="1" key="1">
    <citation type="journal article" date="2020" name="bioRxiv">
        <title>Comparative genomics of Chlamydomonas.</title>
        <authorList>
            <person name="Craig R.J."/>
            <person name="Hasan A.R."/>
            <person name="Ness R.W."/>
            <person name="Keightley P.D."/>
        </authorList>
    </citation>
    <scope>NUCLEOTIDE SEQUENCE</scope>
    <source>
        <strain evidence="1">CCAP 11/70</strain>
    </source>
</reference>
<dbReference type="SUPFAM" id="SSF103473">
    <property type="entry name" value="MFS general substrate transporter"/>
    <property type="match status" value="1"/>
</dbReference>
<dbReference type="Gene3D" id="1.20.1250.20">
    <property type="entry name" value="MFS general substrate transporter like domains"/>
    <property type="match status" value="1"/>
</dbReference>
<evidence type="ECO:0000313" key="1">
    <source>
        <dbReference type="EMBL" id="KAG2482223.1"/>
    </source>
</evidence>